<dbReference type="RefSeq" id="WP_141337529.1">
    <property type="nucleotide sequence ID" value="NZ_JBHMAX010000002.1"/>
</dbReference>
<evidence type="ECO:0000256" key="4">
    <source>
        <dbReference type="ARBA" id="ARBA00022801"/>
    </source>
</evidence>
<sequence length="195" mass="20585">MSRALIIVDVQNDFCEGGSLAVDGGSQVAADIGEHLGRHGQDYSVVVATADWHVDPGDHWSSDPDYRTSWPVHCRAGSEGAQFHPSLAPALQHVQAVFRKGEHEAAYSGFEGTTEAHGRTTGLTEWLTEREVRGVDVVGLATDHCVRATALDAAGAGFRTRVLTGLCAGVSPETTEQALAELREAGVEVVEGAPA</sequence>
<dbReference type="Pfam" id="PF00857">
    <property type="entry name" value="Isochorismatase"/>
    <property type="match status" value="1"/>
</dbReference>
<dbReference type="SUPFAM" id="SSF52499">
    <property type="entry name" value="Isochorismatase-like hydrolases"/>
    <property type="match status" value="1"/>
</dbReference>
<evidence type="ECO:0000256" key="3">
    <source>
        <dbReference type="ARBA" id="ARBA00022723"/>
    </source>
</evidence>
<keyword evidence="10" id="KW-1185">Reference proteome</keyword>
<dbReference type="PANTHER" id="PTHR11080:SF2">
    <property type="entry name" value="LD05707P"/>
    <property type="match status" value="1"/>
</dbReference>
<gene>
    <name evidence="9" type="ORF">ACFFN0_01890</name>
</gene>
<evidence type="ECO:0000256" key="6">
    <source>
        <dbReference type="ARBA" id="ARBA00039017"/>
    </source>
</evidence>
<dbReference type="EC" id="3.5.1.19" evidence="6"/>
<feature type="domain" description="Isochorismatase-like" evidence="8">
    <location>
        <begin position="4"/>
        <end position="191"/>
    </location>
</feature>
<protein>
    <recommendedName>
        <fullName evidence="6">nicotinamidase</fullName>
        <ecNumber evidence="6">3.5.1.19</ecNumber>
    </recommendedName>
    <alternativeName>
        <fullName evidence="7">Nicotinamide deamidase</fullName>
    </alternativeName>
</protein>
<proteinExistence type="inferred from homology"/>
<comment type="pathway">
    <text evidence="5">Cofactor biosynthesis; nicotinate biosynthesis; nicotinate from nicotinamide: step 1/1.</text>
</comment>
<keyword evidence="2" id="KW-0662">Pyridine nucleotide biosynthesis</keyword>
<comment type="similarity">
    <text evidence="1">Belongs to the isochorismatase family.</text>
</comment>
<evidence type="ECO:0000256" key="1">
    <source>
        <dbReference type="ARBA" id="ARBA00006336"/>
    </source>
</evidence>
<organism evidence="9 10">
    <name type="scientific">Ornithinimicrobium kibberense</name>
    <dbReference type="NCBI Taxonomy" id="282060"/>
    <lineage>
        <taxon>Bacteria</taxon>
        <taxon>Bacillati</taxon>
        <taxon>Actinomycetota</taxon>
        <taxon>Actinomycetes</taxon>
        <taxon>Micrococcales</taxon>
        <taxon>Ornithinimicrobiaceae</taxon>
        <taxon>Ornithinimicrobium</taxon>
    </lineage>
</organism>
<keyword evidence="4" id="KW-0378">Hydrolase</keyword>
<dbReference type="InterPro" id="IPR052347">
    <property type="entry name" value="Isochorismatase_Nicotinamidase"/>
</dbReference>
<dbReference type="InterPro" id="IPR000868">
    <property type="entry name" value="Isochorismatase-like_dom"/>
</dbReference>
<evidence type="ECO:0000256" key="5">
    <source>
        <dbReference type="ARBA" id="ARBA00037900"/>
    </source>
</evidence>
<accession>A0ABV5UZ09</accession>
<name>A0ABV5UZ09_9MICO</name>
<dbReference type="Gene3D" id="3.40.50.850">
    <property type="entry name" value="Isochorismatase-like"/>
    <property type="match status" value="1"/>
</dbReference>
<dbReference type="PANTHER" id="PTHR11080">
    <property type="entry name" value="PYRAZINAMIDASE/NICOTINAMIDASE"/>
    <property type="match status" value="1"/>
</dbReference>
<evidence type="ECO:0000259" key="8">
    <source>
        <dbReference type="Pfam" id="PF00857"/>
    </source>
</evidence>
<dbReference type="Proteomes" id="UP001589613">
    <property type="component" value="Unassembled WGS sequence"/>
</dbReference>
<evidence type="ECO:0000256" key="2">
    <source>
        <dbReference type="ARBA" id="ARBA00022642"/>
    </source>
</evidence>
<reference evidence="9 10" key="1">
    <citation type="submission" date="2024-09" db="EMBL/GenBank/DDBJ databases">
        <authorList>
            <person name="Sun Q."/>
            <person name="Mori K."/>
        </authorList>
    </citation>
    <scope>NUCLEOTIDE SEQUENCE [LARGE SCALE GENOMIC DNA]</scope>
    <source>
        <strain evidence="9 10">JCM 12763</strain>
    </source>
</reference>
<keyword evidence="3" id="KW-0479">Metal-binding</keyword>
<evidence type="ECO:0000313" key="9">
    <source>
        <dbReference type="EMBL" id="MFB9730788.1"/>
    </source>
</evidence>
<dbReference type="InterPro" id="IPR036380">
    <property type="entry name" value="Isochorismatase-like_sf"/>
</dbReference>
<evidence type="ECO:0000256" key="7">
    <source>
        <dbReference type="ARBA" id="ARBA00043224"/>
    </source>
</evidence>
<comment type="caution">
    <text evidence="9">The sequence shown here is derived from an EMBL/GenBank/DDBJ whole genome shotgun (WGS) entry which is preliminary data.</text>
</comment>
<dbReference type="EMBL" id="JBHMAX010000002">
    <property type="protein sequence ID" value="MFB9730788.1"/>
    <property type="molecule type" value="Genomic_DNA"/>
</dbReference>
<evidence type="ECO:0000313" key="10">
    <source>
        <dbReference type="Proteomes" id="UP001589613"/>
    </source>
</evidence>